<evidence type="ECO:0000256" key="1">
    <source>
        <dbReference type="SAM" id="Phobius"/>
    </source>
</evidence>
<name>A0AB39T0P1_9ACTN</name>
<keyword evidence="1" id="KW-0472">Membrane</keyword>
<keyword evidence="1" id="KW-1133">Transmembrane helix</keyword>
<gene>
    <name evidence="2" type="ORF">AB5J54_23035</name>
</gene>
<reference evidence="2" key="1">
    <citation type="submission" date="2024-07" db="EMBL/GenBank/DDBJ databases">
        <authorList>
            <person name="Yu S.T."/>
        </authorList>
    </citation>
    <scope>NUCLEOTIDE SEQUENCE</scope>
    <source>
        <strain evidence="2">R44</strain>
    </source>
</reference>
<dbReference type="RefSeq" id="WP_369145801.1">
    <property type="nucleotide sequence ID" value="NZ_CP163444.1"/>
</dbReference>
<organism evidence="2">
    <name type="scientific">Streptomyces sp. R44</name>
    <dbReference type="NCBI Taxonomy" id="3238633"/>
    <lineage>
        <taxon>Bacteria</taxon>
        <taxon>Bacillati</taxon>
        <taxon>Actinomycetota</taxon>
        <taxon>Actinomycetes</taxon>
        <taxon>Kitasatosporales</taxon>
        <taxon>Streptomycetaceae</taxon>
        <taxon>Streptomyces</taxon>
    </lineage>
</organism>
<evidence type="ECO:0000313" key="2">
    <source>
        <dbReference type="EMBL" id="XDQ73198.1"/>
    </source>
</evidence>
<sequence length="42" mass="4703">MDEVLVRAVTWVVRGAGLAVDLLLLGGDIQELRRRKARENGR</sequence>
<accession>A0AB39T0P1</accession>
<proteinExistence type="predicted"/>
<feature type="transmembrane region" description="Helical" evidence="1">
    <location>
        <begin position="6"/>
        <end position="26"/>
    </location>
</feature>
<protein>
    <submittedName>
        <fullName evidence="2">Uncharacterized protein</fullName>
    </submittedName>
</protein>
<dbReference type="EMBL" id="CP163444">
    <property type="protein sequence ID" value="XDQ73198.1"/>
    <property type="molecule type" value="Genomic_DNA"/>
</dbReference>
<keyword evidence="1" id="KW-0812">Transmembrane</keyword>
<dbReference type="AlphaFoldDB" id="A0AB39T0P1"/>